<keyword evidence="6" id="KW-0411">Iron-sulfur</keyword>
<dbReference type="Pfam" id="PF00355">
    <property type="entry name" value="Rieske"/>
    <property type="match status" value="1"/>
</dbReference>
<reference evidence="8" key="1">
    <citation type="submission" date="2018-05" db="EMBL/GenBank/DDBJ databases">
        <authorList>
            <person name="Lanie J.A."/>
            <person name="Ng W.-L."/>
            <person name="Kazmierczak K.M."/>
            <person name="Andrzejewski T.M."/>
            <person name="Davidsen T.M."/>
            <person name="Wayne K.J."/>
            <person name="Tettelin H."/>
            <person name="Glass J.I."/>
            <person name="Rusch D."/>
            <person name="Podicherti R."/>
            <person name="Tsui H.-C.T."/>
            <person name="Winkler M.E."/>
        </authorList>
    </citation>
    <scope>NUCLEOTIDE SEQUENCE</scope>
</reference>
<feature type="domain" description="Rieske" evidence="7">
    <location>
        <begin position="40"/>
        <end position="149"/>
    </location>
</feature>
<evidence type="ECO:0000313" key="8">
    <source>
        <dbReference type="EMBL" id="SVA12218.1"/>
    </source>
</evidence>
<dbReference type="InterPro" id="IPR036922">
    <property type="entry name" value="Rieske_2Fe-2S_sf"/>
</dbReference>
<dbReference type="PRINTS" id="PR00090">
    <property type="entry name" value="RNGDIOXGNASE"/>
</dbReference>
<dbReference type="InterPro" id="IPR017941">
    <property type="entry name" value="Rieske_2Fe-2S"/>
</dbReference>
<name>A0A381T9F5_9ZZZZ</name>
<dbReference type="InterPro" id="IPR001663">
    <property type="entry name" value="Rng_hydr_dOase-A"/>
</dbReference>
<dbReference type="PROSITE" id="PS51296">
    <property type="entry name" value="RIESKE"/>
    <property type="match status" value="1"/>
</dbReference>
<dbReference type="Gene3D" id="2.102.10.10">
    <property type="entry name" value="Rieske [2Fe-2S] iron-sulphur domain"/>
    <property type="match status" value="1"/>
</dbReference>
<evidence type="ECO:0000259" key="7">
    <source>
        <dbReference type="PROSITE" id="PS51296"/>
    </source>
</evidence>
<feature type="non-terminal residue" evidence="8">
    <location>
        <position position="1"/>
    </location>
</feature>
<keyword evidence="2" id="KW-0001">2Fe-2S</keyword>
<evidence type="ECO:0000256" key="3">
    <source>
        <dbReference type="ARBA" id="ARBA00022723"/>
    </source>
</evidence>
<organism evidence="8">
    <name type="scientific">marine metagenome</name>
    <dbReference type="NCBI Taxonomy" id="408172"/>
    <lineage>
        <taxon>unclassified sequences</taxon>
        <taxon>metagenomes</taxon>
        <taxon>ecological metagenomes</taxon>
    </lineage>
</organism>
<dbReference type="GO" id="GO:0051537">
    <property type="term" value="F:2 iron, 2 sulfur cluster binding"/>
    <property type="evidence" value="ECO:0007669"/>
    <property type="project" value="UniProtKB-KW"/>
</dbReference>
<evidence type="ECO:0000256" key="6">
    <source>
        <dbReference type="ARBA" id="ARBA00023014"/>
    </source>
</evidence>
<sequence length="362" mass="41474">MTFKKTAETLPKGAHTLERDYYVNPSILQREYNNIFFRNWICAGRSSELTEIGQYKLINIDTESVIVLRENNGDLKAHFNVCRHRGTRICKKEAGQFSKSIQCGYHGWTYGLDGKLIGAPHMDTVEGFKKDDYPLHSVALAEWEGFIFINISDNPENFDTAFAPLFGRFSNWNISELVVQETKEYVVKGNWKLVIQNYCECYHCPILHPDLAAIHNYMGGQNDLHEGPFLGGFMEFNEDKDSITASGDLCCPPLKNVKDGDLKRVYYYSISPNMLLSLHPEYVMYHTVWPDGVDKCKVTCSWLFENDVVKSGKHQTQDAIDFWDMTNKQDWYISELSQLGIQSKKYSPAPYSGQESLLAAFD</sequence>
<keyword evidence="5" id="KW-0408">Iron</keyword>
<evidence type="ECO:0000256" key="5">
    <source>
        <dbReference type="ARBA" id="ARBA00023004"/>
    </source>
</evidence>
<feature type="non-terminal residue" evidence="8">
    <location>
        <position position="362"/>
    </location>
</feature>
<evidence type="ECO:0000256" key="4">
    <source>
        <dbReference type="ARBA" id="ARBA00023002"/>
    </source>
</evidence>
<dbReference type="EMBL" id="UINC01004155">
    <property type="protein sequence ID" value="SVA12218.1"/>
    <property type="molecule type" value="Genomic_DNA"/>
</dbReference>
<evidence type="ECO:0000256" key="2">
    <source>
        <dbReference type="ARBA" id="ARBA00022714"/>
    </source>
</evidence>
<dbReference type="GO" id="GO:0005506">
    <property type="term" value="F:iron ion binding"/>
    <property type="evidence" value="ECO:0007669"/>
    <property type="project" value="InterPro"/>
</dbReference>
<evidence type="ECO:0000256" key="1">
    <source>
        <dbReference type="ARBA" id="ARBA00001962"/>
    </source>
</evidence>
<dbReference type="PANTHER" id="PTHR43756">
    <property type="entry name" value="CHOLINE MONOOXYGENASE, CHLOROPLASTIC"/>
    <property type="match status" value="1"/>
</dbReference>
<dbReference type="SUPFAM" id="SSF55961">
    <property type="entry name" value="Bet v1-like"/>
    <property type="match status" value="1"/>
</dbReference>
<dbReference type="SUPFAM" id="SSF50022">
    <property type="entry name" value="ISP domain"/>
    <property type="match status" value="1"/>
</dbReference>
<dbReference type="InterPro" id="IPR015879">
    <property type="entry name" value="Ring_hydroxy_dOase_asu_C_dom"/>
</dbReference>
<proteinExistence type="predicted"/>
<dbReference type="PANTHER" id="PTHR43756:SF5">
    <property type="entry name" value="CHOLINE MONOOXYGENASE, CHLOROPLASTIC"/>
    <property type="match status" value="1"/>
</dbReference>
<dbReference type="Pfam" id="PF00848">
    <property type="entry name" value="Ring_hydroxyl_A"/>
    <property type="match status" value="1"/>
</dbReference>
<dbReference type="Gene3D" id="3.90.380.10">
    <property type="entry name" value="Naphthalene 1,2-dioxygenase Alpha Subunit, Chain A, domain 1"/>
    <property type="match status" value="1"/>
</dbReference>
<dbReference type="CDD" id="cd03469">
    <property type="entry name" value="Rieske_RO_Alpha_N"/>
    <property type="match status" value="1"/>
</dbReference>
<keyword evidence="3" id="KW-0479">Metal-binding</keyword>
<protein>
    <recommendedName>
        <fullName evidence="7">Rieske domain-containing protein</fullName>
    </recommendedName>
</protein>
<keyword evidence="4" id="KW-0560">Oxidoreductase</keyword>
<gene>
    <name evidence="8" type="ORF">METZ01_LOCUS65072</name>
</gene>
<dbReference type="GO" id="GO:0016491">
    <property type="term" value="F:oxidoreductase activity"/>
    <property type="evidence" value="ECO:0007669"/>
    <property type="project" value="UniProtKB-KW"/>
</dbReference>
<dbReference type="AlphaFoldDB" id="A0A381T9F5"/>
<accession>A0A381T9F5</accession>
<comment type="cofactor">
    <cofactor evidence="1">
        <name>Fe cation</name>
        <dbReference type="ChEBI" id="CHEBI:24875"/>
    </cofactor>
</comment>